<dbReference type="InParanoid" id="W5LXT6"/>
<keyword evidence="8" id="KW-0539">Nucleus</keyword>
<dbReference type="GO" id="GO:0005730">
    <property type="term" value="C:nucleolus"/>
    <property type="evidence" value="ECO:0000318"/>
    <property type="project" value="GO_Central"/>
</dbReference>
<evidence type="ECO:0000256" key="8">
    <source>
        <dbReference type="ARBA" id="ARBA00023242"/>
    </source>
</evidence>
<dbReference type="OMA" id="THMPHES"/>
<protein>
    <recommendedName>
        <fullName evidence="3">Coiled-coil domain-containing protein 86</fullName>
    </recommendedName>
</protein>
<keyword evidence="6" id="KW-0164">Citrullination</keyword>
<evidence type="ECO:0000313" key="11">
    <source>
        <dbReference type="Ensembl" id="ENSLOCP00000000943.1"/>
    </source>
</evidence>
<reference evidence="11" key="2">
    <citation type="submission" date="2025-08" db="UniProtKB">
        <authorList>
            <consortium name="Ensembl"/>
        </authorList>
    </citation>
    <scope>IDENTIFICATION</scope>
</reference>
<proteinExistence type="predicted"/>
<evidence type="ECO:0000256" key="5">
    <source>
        <dbReference type="ARBA" id="ARBA00022553"/>
    </source>
</evidence>
<evidence type="ECO:0000256" key="4">
    <source>
        <dbReference type="ARBA" id="ARBA00022454"/>
    </source>
</evidence>
<feature type="compositionally biased region" description="Basic and acidic residues" evidence="10">
    <location>
        <begin position="95"/>
        <end position="125"/>
    </location>
</feature>
<name>W5LXT6_LEPOC</name>
<dbReference type="Proteomes" id="UP000018468">
    <property type="component" value="Unassembled WGS sequence"/>
</dbReference>
<keyword evidence="5" id="KW-0597">Phosphoprotein</keyword>
<keyword evidence="4" id="KW-0158">Chromosome</keyword>
<dbReference type="AlphaFoldDB" id="W5LXT6"/>
<keyword evidence="7" id="KW-0175">Coiled coil</keyword>
<comment type="function">
    <text evidence="9">Required for proper chromosome segregation during mitosis and error-free mitotic progression.</text>
</comment>
<evidence type="ECO:0000256" key="2">
    <source>
        <dbReference type="ARBA" id="ARBA00004604"/>
    </source>
</evidence>
<evidence type="ECO:0000313" key="12">
    <source>
        <dbReference type="Proteomes" id="UP000018468"/>
    </source>
</evidence>
<evidence type="ECO:0000256" key="10">
    <source>
        <dbReference type="SAM" id="MobiDB-lite"/>
    </source>
</evidence>
<feature type="compositionally biased region" description="Basic residues" evidence="10">
    <location>
        <begin position="134"/>
        <end position="144"/>
    </location>
</feature>
<sequence>PSGEEAESCTGSQAPVSAADAAKETAGSKLKPSRGNGADQVAVPLGKPKSGRVWKDRNKQSGTHMPHESPVLRWPGGNWLCRRITDTPPYTTHPTQRDEKTRQHERRKRQEENQKRRLENERKAEIVQVIRNPAKMKRMKKKQLRRIEKRDTLKLLQKTQKRAEPKSSGPVAK</sequence>
<evidence type="ECO:0000256" key="1">
    <source>
        <dbReference type="ARBA" id="ARBA00004286"/>
    </source>
</evidence>
<evidence type="ECO:0000256" key="6">
    <source>
        <dbReference type="ARBA" id="ARBA00022934"/>
    </source>
</evidence>
<dbReference type="PANTHER" id="PTHR13557">
    <property type="entry name" value="COILED-COIL DOMAIN-CONTAINING PROTEIN 86"/>
    <property type="match status" value="1"/>
</dbReference>
<keyword evidence="12" id="KW-1185">Reference proteome</keyword>
<comment type="subcellular location">
    <subcellularLocation>
        <location evidence="1">Chromosome</location>
    </subcellularLocation>
    <subcellularLocation>
        <location evidence="2">Nucleus</location>
        <location evidence="2">Nucleolus</location>
    </subcellularLocation>
</comment>
<organism evidence="11 12">
    <name type="scientific">Lepisosteus oculatus</name>
    <name type="common">Spotted gar</name>
    <dbReference type="NCBI Taxonomy" id="7918"/>
    <lineage>
        <taxon>Eukaryota</taxon>
        <taxon>Metazoa</taxon>
        <taxon>Chordata</taxon>
        <taxon>Craniata</taxon>
        <taxon>Vertebrata</taxon>
        <taxon>Euteleostomi</taxon>
        <taxon>Actinopterygii</taxon>
        <taxon>Neopterygii</taxon>
        <taxon>Holostei</taxon>
        <taxon>Semionotiformes</taxon>
        <taxon>Lepisosteidae</taxon>
        <taxon>Lepisosteus</taxon>
    </lineage>
</organism>
<evidence type="ECO:0000256" key="7">
    <source>
        <dbReference type="ARBA" id="ARBA00023054"/>
    </source>
</evidence>
<dbReference type="HOGENOM" id="CLU_118763_0_1_1"/>
<dbReference type="PANTHER" id="PTHR13557:SF1">
    <property type="entry name" value="COILED-COIL DOMAIN-CONTAINING PROTEIN 86"/>
    <property type="match status" value="1"/>
</dbReference>
<reference evidence="11" key="3">
    <citation type="submission" date="2025-09" db="UniProtKB">
        <authorList>
            <consortium name="Ensembl"/>
        </authorList>
    </citation>
    <scope>IDENTIFICATION</scope>
</reference>
<evidence type="ECO:0000256" key="3">
    <source>
        <dbReference type="ARBA" id="ARBA00016738"/>
    </source>
</evidence>
<feature type="region of interest" description="Disordered" evidence="10">
    <location>
        <begin position="1"/>
        <end position="173"/>
    </location>
</feature>
<dbReference type="InterPro" id="IPR026570">
    <property type="entry name" value="CCDC86"/>
</dbReference>
<dbReference type="GO" id="GO:0005694">
    <property type="term" value="C:chromosome"/>
    <property type="evidence" value="ECO:0007669"/>
    <property type="project" value="UniProtKB-SubCell"/>
</dbReference>
<dbReference type="Bgee" id="ENSLOCG00000000851">
    <property type="expression patterns" value="Expressed in ovary and 13 other cell types or tissues"/>
</dbReference>
<dbReference type="STRING" id="7918.ENSLOCP00000000943"/>
<dbReference type="Ensembl" id="ENSLOCT00000000947.1">
    <property type="protein sequence ID" value="ENSLOCP00000000943.1"/>
    <property type="gene ID" value="ENSLOCG00000000851.1"/>
</dbReference>
<accession>W5LXT6</accession>
<reference evidence="12" key="1">
    <citation type="submission" date="2011-12" db="EMBL/GenBank/DDBJ databases">
        <title>The Draft Genome of Lepisosteus oculatus.</title>
        <authorList>
            <consortium name="The Broad Institute Genome Assembly &amp; Analysis Group"/>
            <consortium name="Computational R&amp;D Group"/>
            <consortium name="and Sequencing Platform"/>
            <person name="Di Palma F."/>
            <person name="Alfoldi J."/>
            <person name="Johnson J."/>
            <person name="Berlin A."/>
            <person name="Gnerre S."/>
            <person name="Jaffe D."/>
            <person name="MacCallum I."/>
            <person name="Young S."/>
            <person name="Walker B.J."/>
            <person name="Lander E.S."/>
            <person name="Lindblad-Toh K."/>
        </authorList>
    </citation>
    <scope>NUCLEOTIDE SEQUENCE [LARGE SCALE GENOMIC DNA]</scope>
</reference>
<evidence type="ECO:0000256" key="9">
    <source>
        <dbReference type="ARBA" id="ARBA00093307"/>
    </source>
</evidence>
<dbReference type="eggNOG" id="KOG4538">
    <property type="taxonomic scope" value="Eukaryota"/>
</dbReference>